<protein>
    <submittedName>
        <fullName evidence="2">Uncharacterized protein</fullName>
    </submittedName>
</protein>
<evidence type="ECO:0000313" key="2">
    <source>
        <dbReference type="EMBL" id="SFI57861.1"/>
    </source>
</evidence>
<dbReference type="Proteomes" id="UP000199630">
    <property type="component" value="Unassembled WGS sequence"/>
</dbReference>
<feature type="compositionally biased region" description="Low complexity" evidence="1">
    <location>
        <begin position="95"/>
        <end position="141"/>
    </location>
</feature>
<dbReference type="AlphaFoldDB" id="A0A1I3JC66"/>
<reference evidence="3" key="1">
    <citation type="submission" date="2016-10" db="EMBL/GenBank/DDBJ databases">
        <authorList>
            <person name="Varghese N."/>
            <person name="Submissions S."/>
        </authorList>
    </citation>
    <scope>NUCLEOTIDE SEQUENCE [LARGE SCALE GENOMIC DNA]</scope>
    <source>
        <strain evidence="3">DSM 26471</strain>
    </source>
</reference>
<dbReference type="EMBL" id="FORH01000001">
    <property type="protein sequence ID" value="SFI57861.1"/>
    <property type="molecule type" value="Genomic_DNA"/>
</dbReference>
<feature type="region of interest" description="Disordered" evidence="1">
    <location>
        <begin position="28"/>
        <end position="49"/>
    </location>
</feature>
<gene>
    <name evidence="2" type="ORF">SAMN04487991_0309</name>
</gene>
<proteinExistence type="predicted"/>
<keyword evidence="3" id="KW-1185">Reference proteome</keyword>
<sequence length="283" mass="29081">MFSVQFSASPLSALLHQLFQPWLSATPAQTGSAGAVPRHTRPAPPEFTAGQTPQAIADGTVFWLQSRSHHGAGHAGASHDSQQETLPEPAVKTTQAENAPEENAQAGNAQTDTAQTDTAQPATAKTDLSQAASSVTAATQSGPSQAQNGLSVALEAITRIADRMAQGEAVTQSLLDEVAAASEQAGATDETAARAESQSRAAAEAYRETSIMLTPLKRLQDMAADWTGTGKPGAAPGLTVTSGGLVSLNQTQITALQQRVDSLFELPGLYSAADAGAGHSAMR</sequence>
<organism evidence="2 3">
    <name type="scientific">Celeribacter neptunius</name>
    <dbReference type="NCBI Taxonomy" id="588602"/>
    <lineage>
        <taxon>Bacteria</taxon>
        <taxon>Pseudomonadati</taxon>
        <taxon>Pseudomonadota</taxon>
        <taxon>Alphaproteobacteria</taxon>
        <taxon>Rhodobacterales</taxon>
        <taxon>Roseobacteraceae</taxon>
        <taxon>Celeribacter</taxon>
    </lineage>
</organism>
<name>A0A1I3JC66_9RHOB</name>
<evidence type="ECO:0000313" key="3">
    <source>
        <dbReference type="Proteomes" id="UP000199630"/>
    </source>
</evidence>
<evidence type="ECO:0000256" key="1">
    <source>
        <dbReference type="SAM" id="MobiDB-lite"/>
    </source>
</evidence>
<accession>A0A1I3JC66</accession>
<feature type="region of interest" description="Disordered" evidence="1">
    <location>
        <begin position="68"/>
        <end position="148"/>
    </location>
</feature>